<dbReference type="AlphaFoldDB" id="A0A1H8LKU0"/>
<feature type="signal peptide" evidence="1">
    <location>
        <begin position="1"/>
        <end position="27"/>
    </location>
</feature>
<gene>
    <name evidence="4" type="ORF">SAMN04487895_104382</name>
</gene>
<reference evidence="4 5" key="1">
    <citation type="submission" date="2016-10" db="EMBL/GenBank/DDBJ databases">
        <authorList>
            <person name="de Groot N.N."/>
        </authorList>
    </citation>
    <scope>NUCLEOTIDE SEQUENCE [LARGE SCALE GENOMIC DNA]</scope>
    <source>
        <strain evidence="4 5">CGMCC 1.10238</strain>
    </source>
</reference>
<organism evidence="4 5">
    <name type="scientific">Paenibacillus sophorae</name>
    <dbReference type="NCBI Taxonomy" id="1333845"/>
    <lineage>
        <taxon>Bacteria</taxon>
        <taxon>Bacillati</taxon>
        <taxon>Bacillota</taxon>
        <taxon>Bacilli</taxon>
        <taxon>Bacillales</taxon>
        <taxon>Paenibacillaceae</taxon>
        <taxon>Paenibacillus</taxon>
    </lineage>
</organism>
<dbReference type="Pfam" id="PF07833">
    <property type="entry name" value="Cu_amine_oxidN1"/>
    <property type="match status" value="1"/>
</dbReference>
<name>A0A1H8LKU0_9BACL</name>
<evidence type="ECO:0000313" key="5">
    <source>
        <dbReference type="Proteomes" id="UP000198809"/>
    </source>
</evidence>
<dbReference type="SUPFAM" id="SSF55383">
    <property type="entry name" value="Copper amine oxidase, domain N"/>
    <property type="match status" value="1"/>
</dbReference>
<dbReference type="RefSeq" id="WP_036588747.1">
    <property type="nucleotide sequence ID" value="NZ_CP076607.1"/>
</dbReference>
<dbReference type="InterPro" id="IPR012854">
    <property type="entry name" value="Cu_amine_oxidase-like_N"/>
</dbReference>
<dbReference type="Pfam" id="PF09992">
    <property type="entry name" value="NAGPA"/>
    <property type="match status" value="1"/>
</dbReference>
<feature type="domain" description="Phosphodiester glycosidase" evidence="3">
    <location>
        <begin position="213"/>
        <end position="385"/>
    </location>
</feature>
<dbReference type="Gene3D" id="3.30.457.10">
    <property type="entry name" value="Copper amine oxidase-like, N-terminal domain"/>
    <property type="match status" value="1"/>
</dbReference>
<dbReference type="PANTHER" id="PTHR40446:SF2">
    <property type="entry name" value="N-ACETYLGLUCOSAMINE-1-PHOSPHODIESTER ALPHA-N-ACETYLGLUCOSAMINIDASE"/>
    <property type="match status" value="1"/>
</dbReference>
<evidence type="ECO:0000259" key="3">
    <source>
        <dbReference type="Pfam" id="PF09992"/>
    </source>
</evidence>
<protein>
    <submittedName>
        <fullName evidence="4">Copper amine oxidase N-terminal domain-containing protein</fullName>
    </submittedName>
</protein>
<dbReference type="InterPro" id="IPR036582">
    <property type="entry name" value="Mao_N_sf"/>
</dbReference>
<dbReference type="InterPro" id="IPR018711">
    <property type="entry name" value="NAGPA"/>
</dbReference>
<evidence type="ECO:0000256" key="1">
    <source>
        <dbReference type="SAM" id="SignalP"/>
    </source>
</evidence>
<dbReference type="PROSITE" id="PS51257">
    <property type="entry name" value="PROKAR_LIPOPROTEIN"/>
    <property type="match status" value="1"/>
</dbReference>
<dbReference type="STRING" id="1333845.SAMN04487895_104382"/>
<sequence>MAAKNKPAFLLLLILIMAASCILPLPAAHSAAASPKNIVLVDKNGSSFIPLRVLNELDGTSASWDASLKRIDIAQGNVSLTLFAGQNGAYVNEKPVSLTALPFSDSGTVYAPLATVSDALKLKLQWNKETASVTITDAQGKSFRLPVLTGAMIRPESSAAASSRQTFKVGGRSFTVQIVTVSLLHPKVRLDVVLAGGSVGKVEELRNMAKRSHAIAAINGTFFNAYTSASYKAPYGYIAAGGKLLKDSPADRRAVFAYDSNHLAELVPGGNFMPRFQAGEFEGGLQAGPRLVTDGKVSLNVTAEGFRDPKILTGGGARSALGLTRDHKLLLVTSGGATIPQMAQIMKQAGAWQAMNLDGGASSGLYFNGGYLTTPGRLISNAIVVKSQ</sequence>
<proteinExistence type="predicted"/>
<feature type="domain" description="Copper amine oxidase-like N-terminal" evidence="2">
    <location>
        <begin position="43"/>
        <end position="135"/>
    </location>
</feature>
<evidence type="ECO:0000259" key="2">
    <source>
        <dbReference type="Pfam" id="PF07833"/>
    </source>
</evidence>
<dbReference type="EMBL" id="FODH01000004">
    <property type="protein sequence ID" value="SEO05699.1"/>
    <property type="molecule type" value="Genomic_DNA"/>
</dbReference>
<dbReference type="Proteomes" id="UP000198809">
    <property type="component" value="Unassembled WGS sequence"/>
</dbReference>
<evidence type="ECO:0000313" key="4">
    <source>
        <dbReference type="EMBL" id="SEO05699.1"/>
    </source>
</evidence>
<dbReference type="PANTHER" id="PTHR40446">
    <property type="entry name" value="N-ACETYLGLUCOSAMINE-1-PHOSPHODIESTER ALPHA-N-ACETYLGLUCOSAMINIDASE"/>
    <property type="match status" value="1"/>
</dbReference>
<feature type="chain" id="PRO_5039353599" evidence="1">
    <location>
        <begin position="28"/>
        <end position="388"/>
    </location>
</feature>
<accession>A0A1H8LKU0</accession>
<keyword evidence="1" id="KW-0732">Signal</keyword>